<dbReference type="PANTHER" id="PTHR43567:SF5">
    <property type="entry name" value="HYPOTHETICAL CYTOSOLIC PROTEIN"/>
    <property type="match status" value="1"/>
</dbReference>
<dbReference type="OrthoDB" id="9791490at2"/>
<dbReference type="Proteomes" id="UP000323521">
    <property type="component" value="Chromosome"/>
</dbReference>
<name>A0A3G1KXJ2_FORW1</name>
<accession>A0A3G1KXJ2</accession>
<sequence length="166" mass="19090">MEVDFIKGLEKALEHLPKQGAFLTVKDQDRINTMTIGWGSVGFMWQKPVFMALVRKSRYTYQLIDHADSFTVSIPYEKEMKKALTICGTISGRDRDKCKEAGISFIPSIAVGSPVIADCRQYYECKIVYKQEMNPEMLMPQIQKAMYADNDYHTLYFGEIVACYEK</sequence>
<dbReference type="PANTHER" id="PTHR43567">
    <property type="entry name" value="FLAVOREDOXIN-RELATED-RELATED"/>
    <property type="match status" value="1"/>
</dbReference>
<dbReference type="InterPro" id="IPR052174">
    <property type="entry name" value="Flavoredoxin"/>
</dbReference>
<dbReference type="Pfam" id="PF01613">
    <property type="entry name" value="Flavin_Reduct"/>
    <property type="match status" value="1"/>
</dbReference>
<feature type="domain" description="Flavin reductase like" evidence="2">
    <location>
        <begin position="15"/>
        <end position="164"/>
    </location>
</feature>
<proteinExistence type="inferred from homology"/>
<dbReference type="KEGG" id="fwa:DCMF_22130"/>
<dbReference type="RefSeq" id="WP_148136431.1">
    <property type="nucleotide sequence ID" value="NZ_CP017634.1"/>
</dbReference>
<evidence type="ECO:0000259" key="2">
    <source>
        <dbReference type="Pfam" id="PF01613"/>
    </source>
</evidence>
<evidence type="ECO:0000256" key="1">
    <source>
        <dbReference type="ARBA" id="ARBA00038054"/>
    </source>
</evidence>
<organism evidence="3 4">
    <name type="scientific">Formimonas warabiya</name>
    <dbReference type="NCBI Taxonomy" id="1761012"/>
    <lineage>
        <taxon>Bacteria</taxon>
        <taxon>Bacillati</taxon>
        <taxon>Bacillota</taxon>
        <taxon>Clostridia</taxon>
        <taxon>Eubacteriales</taxon>
        <taxon>Peptococcaceae</taxon>
        <taxon>Candidatus Formimonas</taxon>
    </lineage>
</organism>
<dbReference type="Gene3D" id="2.30.110.10">
    <property type="entry name" value="Electron Transport, Fmn-binding Protein, Chain A"/>
    <property type="match status" value="1"/>
</dbReference>
<dbReference type="GO" id="GO:0010181">
    <property type="term" value="F:FMN binding"/>
    <property type="evidence" value="ECO:0007669"/>
    <property type="project" value="InterPro"/>
</dbReference>
<comment type="similarity">
    <text evidence="1">Belongs to the flavoredoxin family.</text>
</comment>
<dbReference type="AlphaFoldDB" id="A0A3G1KXJ2"/>
<dbReference type="SUPFAM" id="SSF50475">
    <property type="entry name" value="FMN-binding split barrel"/>
    <property type="match status" value="1"/>
</dbReference>
<keyword evidence="4" id="KW-1185">Reference proteome</keyword>
<reference evidence="3 4" key="1">
    <citation type="submission" date="2016-10" db="EMBL/GenBank/DDBJ databases">
        <title>Complete Genome Sequence of Peptococcaceae strain DCMF.</title>
        <authorList>
            <person name="Edwards R.J."/>
            <person name="Holland S.I."/>
            <person name="Deshpande N.P."/>
            <person name="Wong Y.K."/>
            <person name="Ertan H."/>
            <person name="Manefield M."/>
            <person name="Russell T.L."/>
            <person name="Lee M.J."/>
        </authorList>
    </citation>
    <scope>NUCLEOTIDE SEQUENCE [LARGE SCALE GENOMIC DNA]</scope>
    <source>
        <strain evidence="3 4">DCMF</strain>
    </source>
</reference>
<protein>
    <submittedName>
        <fullName evidence="3">Flavin reductase</fullName>
    </submittedName>
</protein>
<dbReference type="InterPro" id="IPR012349">
    <property type="entry name" value="Split_barrel_FMN-bd"/>
</dbReference>
<dbReference type="InterPro" id="IPR002563">
    <property type="entry name" value="Flavin_Rdtase-like_dom"/>
</dbReference>
<dbReference type="GO" id="GO:0016646">
    <property type="term" value="F:oxidoreductase activity, acting on the CH-NH group of donors, NAD or NADP as acceptor"/>
    <property type="evidence" value="ECO:0007669"/>
    <property type="project" value="UniProtKB-ARBA"/>
</dbReference>
<gene>
    <name evidence="3" type="ORF">DCMF_22130</name>
</gene>
<evidence type="ECO:0000313" key="3">
    <source>
        <dbReference type="EMBL" id="ATW27089.1"/>
    </source>
</evidence>
<dbReference type="EMBL" id="CP017634">
    <property type="protein sequence ID" value="ATW27089.1"/>
    <property type="molecule type" value="Genomic_DNA"/>
</dbReference>
<evidence type="ECO:0000313" key="4">
    <source>
        <dbReference type="Proteomes" id="UP000323521"/>
    </source>
</evidence>